<dbReference type="PRINTS" id="PR00111">
    <property type="entry name" value="ABHYDROLASE"/>
</dbReference>
<dbReference type="PANTHER" id="PTHR43798:SF5">
    <property type="entry name" value="MONOACYLGLYCEROL LIPASE ABHD6"/>
    <property type="match status" value="1"/>
</dbReference>
<gene>
    <name evidence="2" type="ORF">AWB91_09635</name>
</gene>
<reference evidence="2 3" key="1">
    <citation type="journal article" date="2015" name="Emerg. Microbes Infect.">
        <title>Characterization of 17 strains belonging to the Mycobacterium simiae complex and description of Mycobacterium paraense sp. nov.</title>
        <authorList>
            <person name="Fusco da Costa A.R."/>
            <person name="Fedrizzi T."/>
            <person name="Lopes M.L."/>
            <person name="Pecorari M."/>
            <person name="Oliveira da Costa W.L."/>
            <person name="Giacobazzi E."/>
            <person name="da Costa Bahia J.R."/>
            <person name="De Sanctis V."/>
            <person name="Batista Lima K.V."/>
            <person name="Bertorelli R."/>
            <person name="Grottola A."/>
            <person name="Fabio A."/>
            <person name="Mariottini A."/>
            <person name="Ferretti P."/>
            <person name="Di Leva F."/>
            <person name="Fregni Serpini G."/>
            <person name="Tagliazucchi S."/>
            <person name="Rumpianesi F."/>
            <person name="Jousson O."/>
            <person name="Segata N."/>
            <person name="Tortoli E."/>
        </authorList>
    </citation>
    <scope>NUCLEOTIDE SEQUENCE [LARGE SCALE GENOMIC DNA]</scope>
    <source>
        <strain evidence="2 3">FI-07156</strain>
    </source>
</reference>
<dbReference type="InterPro" id="IPR000073">
    <property type="entry name" value="AB_hydrolase_1"/>
</dbReference>
<dbReference type="RefSeq" id="WP_085093572.1">
    <property type="nucleotide sequence ID" value="NZ_LQPK01000006.1"/>
</dbReference>
<dbReference type="EMBL" id="LQPK01000006">
    <property type="protein sequence ID" value="ORW32742.1"/>
    <property type="molecule type" value="Genomic_DNA"/>
</dbReference>
<sequence>MPLTEEGLVHIPGLLSRWVRLASGCSAHYMTAGETGPAVILLHGGMWGASGGAGWSHMAPFLGANGFRVYCPDFPGFGLTEGYENVYAVDLSGHLDFLHEFVTALRLDQFHIAGNSMGCQNAVNYVTAHPKQIRSFALISGAVEDLVPIQEMLARLPKPTKEVDRSIMSEFDGTEASMRRIMEWLVDDPSKIDDDVVTMRTLAATKHLDYYRKLNEHLIFKSPDPDTQARMSIKGRFDRLSIPGIYLYGTEDHLPPEVGGHPQEDALPNVQFFYPEDTGHQGQTDSPELFNRVFLEFFGTGKVSWDTAQAAGISTRRPPLPHIVSVPVTAHG</sequence>
<proteinExistence type="predicted"/>
<keyword evidence="2" id="KW-0378">Hydrolase</keyword>
<dbReference type="Gene3D" id="3.40.50.1820">
    <property type="entry name" value="alpha/beta hydrolase"/>
    <property type="match status" value="1"/>
</dbReference>
<dbReference type="Pfam" id="PF00561">
    <property type="entry name" value="Abhydrolase_1"/>
    <property type="match status" value="1"/>
</dbReference>
<organism evidence="2 3">
    <name type="scientific">Mycobacterium paraense</name>
    <dbReference type="NCBI Taxonomy" id="767916"/>
    <lineage>
        <taxon>Bacteria</taxon>
        <taxon>Bacillati</taxon>
        <taxon>Actinomycetota</taxon>
        <taxon>Actinomycetes</taxon>
        <taxon>Mycobacteriales</taxon>
        <taxon>Mycobacteriaceae</taxon>
        <taxon>Mycobacterium</taxon>
        <taxon>Mycobacterium simiae complex</taxon>
    </lineage>
</organism>
<accession>A0ABX3VTB5</accession>
<dbReference type="Proteomes" id="UP000193801">
    <property type="component" value="Unassembled WGS sequence"/>
</dbReference>
<evidence type="ECO:0000313" key="2">
    <source>
        <dbReference type="EMBL" id="ORW32742.1"/>
    </source>
</evidence>
<keyword evidence="3" id="KW-1185">Reference proteome</keyword>
<dbReference type="SUPFAM" id="SSF53474">
    <property type="entry name" value="alpha/beta-Hydrolases"/>
    <property type="match status" value="1"/>
</dbReference>
<dbReference type="GO" id="GO:0016787">
    <property type="term" value="F:hydrolase activity"/>
    <property type="evidence" value="ECO:0007669"/>
    <property type="project" value="UniProtKB-KW"/>
</dbReference>
<comment type="caution">
    <text evidence="2">The sequence shown here is derived from an EMBL/GenBank/DDBJ whole genome shotgun (WGS) entry which is preliminary data.</text>
</comment>
<evidence type="ECO:0000259" key="1">
    <source>
        <dbReference type="Pfam" id="PF00561"/>
    </source>
</evidence>
<protein>
    <submittedName>
        <fullName evidence="2">2-hydroxy-6-oxo-6-phenylhexa-2,4-dienoate hydrolase</fullName>
    </submittedName>
</protein>
<name>A0ABX3VTB5_9MYCO</name>
<dbReference type="InterPro" id="IPR050266">
    <property type="entry name" value="AB_hydrolase_sf"/>
</dbReference>
<dbReference type="PANTHER" id="PTHR43798">
    <property type="entry name" value="MONOACYLGLYCEROL LIPASE"/>
    <property type="match status" value="1"/>
</dbReference>
<feature type="domain" description="AB hydrolase-1" evidence="1">
    <location>
        <begin position="37"/>
        <end position="148"/>
    </location>
</feature>
<dbReference type="InterPro" id="IPR029058">
    <property type="entry name" value="AB_hydrolase_fold"/>
</dbReference>
<evidence type="ECO:0000313" key="3">
    <source>
        <dbReference type="Proteomes" id="UP000193801"/>
    </source>
</evidence>